<evidence type="ECO:0000313" key="1">
    <source>
        <dbReference type="EMBL" id="GGA56160.1"/>
    </source>
</evidence>
<reference evidence="1" key="1">
    <citation type="journal article" date="2014" name="Int. J. Syst. Evol. Microbiol.">
        <title>Complete genome sequence of Corynebacterium casei LMG S-19264T (=DSM 44701T), isolated from a smear-ripened cheese.</title>
        <authorList>
            <consortium name="US DOE Joint Genome Institute (JGI-PGF)"/>
            <person name="Walter F."/>
            <person name="Albersmeier A."/>
            <person name="Kalinowski J."/>
            <person name="Ruckert C."/>
        </authorList>
    </citation>
    <scope>NUCLEOTIDE SEQUENCE</scope>
    <source>
        <strain evidence="1">CGMCC 1.15447</strain>
    </source>
</reference>
<dbReference type="EMBL" id="BMJB01000001">
    <property type="protein sequence ID" value="GGA56160.1"/>
    <property type="molecule type" value="Genomic_DNA"/>
</dbReference>
<evidence type="ECO:0000313" key="2">
    <source>
        <dbReference type="Proteomes" id="UP000648801"/>
    </source>
</evidence>
<name>A0A916RHC5_9BACT</name>
<protein>
    <submittedName>
        <fullName evidence="1">Uncharacterized protein</fullName>
    </submittedName>
</protein>
<reference evidence="1" key="2">
    <citation type="submission" date="2020-09" db="EMBL/GenBank/DDBJ databases">
        <authorList>
            <person name="Sun Q."/>
            <person name="Zhou Y."/>
        </authorList>
    </citation>
    <scope>NUCLEOTIDE SEQUENCE</scope>
    <source>
        <strain evidence="1">CGMCC 1.15447</strain>
    </source>
</reference>
<gene>
    <name evidence="1" type="ORF">GCM10011507_04320</name>
</gene>
<dbReference type="Proteomes" id="UP000648801">
    <property type="component" value="Unassembled WGS sequence"/>
</dbReference>
<organism evidence="1 2">
    <name type="scientific">Edaphobacter acidisoli</name>
    <dbReference type="NCBI Taxonomy" id="2040573"/>
    <lineage>
        <taxon>Bacteria</taxon>
        <taxon>Pseudomonadati</taxon>
        <taxon>Acidobacteriota</taxon>
        <taxon>Terriglobia</taxon>
        <taxon>Terriglobales</taxon>
        <taxon>Acidobacteriaceae</taxon>
        <taxon>Edaphobacter</taxon>
    </lineage>
</organism>
<accession>A0A916RHC5</accession>
<comment type="caution">
    <text evidence="1">The sequence shown here is derived from an EMBL/GenBank/DDBJ whole genome shotgun (WGS) entry which is preliminary data.</text>
</comment>
<sequence>MQMEQNVTEILDEAIRALAVLDLNRLKELEVRVDSMATAGTLRQFSDRRKVAEKQRLLRMLLENCKSNLDTLHRLHVKNTREQWAH</sequence>
<proteinExistence type="predicted"/>
<dbReference type="RefSeq" id="WP_188757694.1">
    <property type="nucleotide sequence ID" value="NZ_BMJB01000001.1"/>
</dbReference>
<keyword evidence="2" id="KW-1185">Reference proteome</keyword>
<dbReference type="AlphaFoldDB" id="A0A916RHC5"/>